<evidence type="ECO:0008006" key="4">
    <source>
        <dbReference type="Google" id="ProtNLM"/>
    </source>
</evidence>
<sequence length="274" mass="32292">MFESMKKIVLVLILFLFAVCKKKEELILGDWRKVKGCSEKGECVSPEKGSHLLILPDGFAKYDNFHLTYKMKEDDINFNLADLAFDLEYRILKVNEKELQLLNKKEDGIEYFEKGEFNELQNEKELEEIKYKKEENQNEQKGISDKELQDLNKGSAKNKTQISKSKKEKKQIQEEEEVVKKEEELILGDWRKVKKCSEKGECVSPEKRNRLQIFPQGLAMYDTFHLTYKIQGDDIYFNLADLAFDLEYKILEVNGKELRLLNKKTDGEEYFEKN</sequence>
<dbReference type="Proteomes" id="UP000189337">
    <property type="component" value="Unassembled WGS sequence"/>
</dbReference>
<gene>
    <name evidence="2" type="ORF">BWD14_02370</name>
</gene>
<protein>
    <recommendedName>
        <fullName evidence="4">Lipoprotein</fullName>
    </recommendedName>
</protein>
<organism evidence="2 3">
    <name type="scientific">Leptospira santarosai</name>
    <dbReference type="NCBI Taxonomy" id="28183"/>
    <lineage>
        <taxon>Bacteria</taxon>
        <taxon>Pseudomonadati</taxon>
        <taxon>Spirochaetota</taxon>
        <taxon>Spirochaetia</taxon>
        <taxon>Leptospirales</taxon>
        <taxon>Leptospiraceae</taxon>
        <taxon>Leptospira</taxon>
    </lineage>
</organism>
<comment type="caution">
    <text evidence="2">The sequence shown here is derived from an EMBL/GenBank/DDBJ whole genome shotgun (WGS) entry which is preliminary data.</text>
</comment>
<dbReference type="NCBIfam" id="NF047801">
    <property type="entry name" value="LIC10301_lipo"/>
    <property type="match status" value="1"/>
</dbReference>
<dbReference type="EMBL" id="MTSU01000002">
    <property type="protein sequence ID" value="ONF94157.1"/>
    <property type="molecule type" value="Genomic_DNA"/>
</dbReference>
<reference evidence="2 3" key="1">
    <citation type="submission" date="2017-01" db="EMBL/GenBank/DDBJ databases">
        <title>Comparative genomic analysis of Brazilian Leptospira santarosai.</title>
        <authorList>
            <person name="Moreno L.Z."/>
            <person name="Miraglia F."/>
            <person name="Kremer F.S."/>
            <person name="Eslabao M.R."/>
            <person name="Lilenbaum W."/>
            <person name="Dellagostin O.A."/>
            <person name="Moreno A.M."/>
        </authorList>
    </citation>
    <scope>NUCLEOTIDE SEQUENCE [LARGE SCALE GENOMIC DNA]</scope>
    <source>
        <strain evidence="2 3">M52/8-19</strain>
    </source>
</reference>
<evidence type="ECO:0000256" key="1">
    <source>
        <dbReference type="SAM" id="MobiDB-lite"/>
    </source>
</evidence>
<feature type="region of interest" description="Disordered" evidence="1">
    <location>
        <begin position="133"/>
        <end position="168"/>
    </location>
</feature>
<dbReference type="AlphaFoldDB" id="A0AB73N366"/>
<accession>A0AB73N366</accession>
<evidence type="ECO:0000313" key="3">
    <source>
        <dbReference type="Proteomes" id="UP000189337"/>
    </source>
</evidence>
<name>A0AB73N366_9LEPT</name>
<proteinExistence type="predicted"/>
<evidence type="ECO:0000313" key="2">
    <source>
        <dbReference type="EMBL" id="ONF94157.1"/>
    </source>
</evidence>
<feature type="compositionally biased region" description="Basic and acidic residues" evidence="1">
    <location>
        <begin position="133"/>
        <end position="150"/>
    </location>
</feature>